<dbReference type="KEGG" id="bsol:FSW04_06130"/>
<dbReference type="PRINTS" id="PR01437">
    <property type="entry name" value="NUOXDRDTASE4"/>
</dbReference>
<evidence type="ECO:0000256" key="1">
    <source>
        <dbReference type="ARBA" id="ARBA00004127"/>
    </source>
</evidence>
<organism evidence="10 11">
    <name type="scientific">Baekduia soli</name>
    <dbReference type="NCBI Taxonomy" id="496014"/>
    <lineage>
        <taxon>Bacteria</taxon>
        <taxon>Bacillati</taxon>
        <taxon>Actinomycetota</taxon>
        <taxon>Thermoleophilia</taxon>
        <taxon>Solirubrobacterales</taxon>
        <taxon>Baekduiaceae</taxon>
        <taxon>Baekduia</taxon>
    </lineage>
</organism>
<keyword evidence="11" id="KW-1185">Reference proteome</keyword>
<keyword evidence="3 6" id="KW-0812">Transmembrane</keyword>
<dbReference type="GO" id="GO:0003954">
    <property type="term" value="F:NADH dehydrogenase activity"/>
    <property type="evidence" value="ECO:0007669"/>
    <property type="project" value="TreeGrafter"/>
</dbReference>
<evidence type="ECO:0000256" key="3">
    <source>
        <dbReference type="ARBA" id="ARBA00022692"/>
    </source>
</evidence>
<evidence type="ECO:0000313" key="10">
    <source>
        <dbReference type="EMBL" id="QEC50665.1"/>
    </source>
</evidence>
<accession>A0A5B8UC89</accession>
<dbReference type="GO" id="GO:0008137">
    <property type="term" value="F:NADH dehydrogenase (ubiquinone) activity"/>
    <property type="evidence" value="ECO:0007669"/>
    <property type="project" value="InterPro"/>
</dbReference>
<feature type="transmembrane region" description="Helical" evidence="8">
    <location>
        <begin position="454"/>
        <end position="473"/>
    </location>
</feature>
<evidence type="ECO:0000313" key="11">
    <source>
        <dbReference type="Proteomes" id="UP000321805"/>
    </source>
</evidence>
<feature type="transmembrane region" description="Helical" evidence="8">
    <location>
        <begin position="336"/>
        <end position="354"/>
    </location>
</feature>
<evidence type="ECO:0000256" key="2">
    <source>
        <dbReference type="ARBA" id="ARBA00009025"/>
    </source>
</evidence>
<comment type="similarity">
    <text evidence="2">Belongs to the complex I subunit 4 family.</text>
</comment>
<feature type="transmembrane region" description="Helical" evidence="8">
    <location>
        <begin position="164"/>
        <end position="186"/>
    </location>
</feature>
<proteinExistence type="inferred from homology"/>
<name>A0A5B8UC89_9ACTN</name>
<sequence>MPLSIPLWLPAAAAFVGMLLPGVASRALAVLGALATFAWSIWAIADFDRAARGLQDLTDQMWIRQLGIHYKLGVDGLNLFLIALAAFIFLMCVIWAAMKSEADLPRPGLFFFFFGLAESGVLGALMAQDLALFVLFFDLMLLPFLFLTGIWGPESTRIAAITKLFIYTLVGSLLMLAAAIATGVLVSQQSGHDLSFAFSDLAAFPLPKGSQEWIFLCFAAAFWVKMPAFPVHGWMPDGYRNMPMPVLAVFSAVLSKVAAYGFLRIVTPLFPDASAHFQDLMLVLALGSILYGSAMAFTTTDTRLILGYSSIAQLGFITLGVFALNGDGAQGAIIQAVNHGLVVAPAFVIVAYLADRAGGSEDIRDMGGIAFRAPVLAGLFLIVSLATLAMPGSSNFAGEFLILLGVFHSKLVIAAIAFTGVGMAAVYALRLFIRAMHNRVGTEVASRDLNLREGLVLVPLVAVILFFALYPQLALHKGEPAITRSVQAASEISGSQPPQQAAAPTAAPTP</sequence>
<feature type="transmembrane region" description="Helical" evidence="8">
    <location>
        <begin position="304"/>
        <end position="324"/>
    </location>
</feature>
<feature type="transmembrane region" description="Helical" evidence="8">
    <location>
        <begin position="79"/>
        <end position="97"/>
    </location>
</feature>
<feature type="transmembrane region" description="Helical" evidence="8">
    <location>
        <begin position="275"/>
        <end position="297"/>
    </location>
</feature>
<feature type="transmembrane region" description="Helical" evidence="8">
    <location>
        <begin position="246"/>
        <end position="263"/>
    </location>
</feature>
<evidence type="ECO:0000259" key="9">
    <source>
        <dbReference type="Pfam" id="PF00361"/>
    </source>
</evidence>
<dbReference type="InterPro" id="IPR001750">
    <property type="entry name" value="ND/Mrp_TM"/>
</dbReference>
<evidence type="ECO:0000256" key="7">
    <source>
        <dbReference type="SAM" id="MobiDB-lite"/>
    </source>
</evidence>
<feature type="transmembrane region" description="Helical" evidence="8">
    <location>
        <begin position="366"/>
        <end position="391"/>
    </location>
</feature>
<dbReference type="InterPro" id="IPR010227">
    <property type="entry name" value="NADH_Q_OxRdtase_chainM/4"/>
</dbReference>
<feature type="domain" description="NADH:quinone oxidoreductase/Mrp antiporter transmembrane" evidence="9">
    <location>
        <begin position="127"/>
        <end position="420"/>
    </location>
</feature>
<feature type="region of interest" description="Disordered" evidence="7">
    <location>
        <begin position="487"/>
        <end position="510"/>
    </location>
</feature>
<protein>
    <submittedName>
        <fullName evidence="10">NADH-quinone oxidoreductase subunit M</fullName>
    </submittedName>
</protein>
<comment type="subcellular location">
    <subcellularLocation>
        <location evidence="1">Endomembrane system</location>
        <topology evidence="1">Multi-pass membrane protein</topology>
    </subcellularLocation>
    <subcellularLocation>
        <location evidence="6">Membrane</location>
        <topology evidence="6">Multi-pass membrane protein</topology>
    </subcellularLocation>
</comment>
<feature type="transmembrane region" description="Helical" evidence="8">
    <location>
        <begin position="133"/>
        <end position="152"/>
    </location>
</feature>
<feature type="compositionally biased region" description="Low complexity" evidence="7">
    <location>
        <begin position="496"/>
        <end position="510"/>
    </location>
</feature>
<dbReference type="PANTHER" id="PTHR43507">
    <property type="entry name" value="NADH-UBIQUINONE OXIDOREDUCTASE CHAIN 4"/>
    <property type="match status" value="1"/>
</dbReference>
<dbReference type="GO" id="GO:0012505">
    <property type="term" value="C:endomembrane system"/>
    <property type="evidence" value="ECO:0007669"/>
    <property type="project" value="UniProtKB-SubCell"/>
</dbReference>
<dbReference type="PANTHER" id="PTHR43507:SF1">
    <property type="entry name" value="NADH-UBIQUINONE OXIDOREDUCTASE CHAIN 4"/>
    <property type="match status" value="1"/>
</dbReference>
<dbReference type="GO" id="GO:0042773">
    <property type="term" value="P:ATP synthesis coupled electron transport"/>
    <property type="evidence" value="ECO:0007669"/>
    <property type="project" value="InterPro"/>
</dbReference>
<dbReference type="InterPro" id="IPR003918">
    <property type="entry name" value="NADH_UbQ_OxRdtase"/>
</dbReference>
<dbReference type="Pfam" id="PF00361">
    <property type="entry name" value="Proton_antipo_M"/>
    <property type="match status" value="1"/>
</dbReference>
<evidence type="ECO:0000256" key="4">
    <source>
        <dbReference type="ARBA" id="ARBA00022989"/>
    </source>
</evidence>
<dbReference type="GO" id="GO:0016020">
    <property type="term" value="C:membrane"/>
    <property type="evidence" value="ECO:0007669"/>
    <property type="project" value="UniProtKB-SubCell"/>
</dbReference>
<feature type="transmembrane region" description="Helical" evidence="8">
    <location>
        <begin position="213"/>
        <end position="234"/>
    </location>
</feature>
<gene>
    <name evidence="10" type="ORF">FSW04_06130</name>
</gene>
<dbReference type="OrthoDB" id="9768329at2"/>
<reference evidence="10 11" key="1">
    <citation type="journal article" date="2018" name="J. Microbiol.">
        <title>Baekduia soli gen. nov., sp. nov., a novel bacterium isolated from the soil of Baekdu Mountain and proposal of a novel family name, Baekduiaceae fam. nov.</title>
        <authorList>
            <person name="An D.S."/>
            <person name="Siddiqi M.Z."/>
            <person name="Kim K.H."/>
            <person name="Yu H.S."/>
            <person name="Im W.T."/>
        </authorList>
    </citation>
    <scope>NUCLEOTIDE SEQUENCE [LARGE SCALE GENOMIC DNA]</scope>
    <source>
        <strain evidence="10 11">BR7-21</strain>
    </source>
</reference>
<dbReference type="GO" id="GO:0048039">
    <property type="term" value="F:ubiquinone binding"/>
    <property type="evidence" value="ECO:0007669"/>
    <property type="project" value="TreeGrafter"/>
</dbReference>
<dbReference type="NCBIfam" id="TIGR01972">
    <property type="entry name" value="NDH_I_M"/>
    <property type="match status" value="1"/>
</dbReference>
<keyword evidence="4 8" id="KW-1133">Transmembrane helix</keyword>
<dbReference type="EMBL" id="CP042430">
    <property type="protein sequence ID" value="QEC50665.1"/>
    <property type="molecule type" value="Genomic_DNA"/>
</dbReference>
<evidence type="ECO:0000256" key="6">
    <source>
        <dbReference type="RuleBase" id="RU000320"/>
    </source>
</evidence>
<dbReference type="AlphaFoldDB" id="A0A5B8UC89"/>
<dbReference type="GO" id="GO:0015990">
    <property type="term" value="P:electron transport coupled proton transport"/>
    <property type="evidence" value="ECO:0007669"/>
    <property type="project" value="TreeGrafter"/>
</dbReference>
<dbReference type="Proteomes" id="UP000321805">
    <property type="component" value="Chromosome"/>
</dbReference>
<evidence type="ECO:0000256" key="5">
    <source>
        <dbReference type="ARBA" id="ARBA00023136"/>
    </source>
</evidence>
<keyword evidence="5 8" id="KW-0472">Membrane</keyword>
<evidence type="ECO:0000256" key="8">
    <source>
        <dbReference type="SAM" id="Phobius"/>
    </source>
</evidence>
<feature type="transmembrane region" description="Helical" evidence="8">
    <location>
        <begin position="411"/>
        <end position="433"/>
    </location>
</feature>